<protein>
    <submittedName>
        <fullName evidence="3">YdcF family protein</fullName>
    </submittedName>
</protein>
<comment type="caution">
    <text evidence="3">The sequence shown here is derived from an EMBL/GenBank/DDBJ whole genome shotgun (WGS) entry which is preliminary data.</text>
</comment>
<dbReference type="EMBL" id="JALBWM010000016">
    <property type="protein sequence ID" value="MCO1333866.1"/>
    <property type="molecule type" value="Genomic_DNA"/>
</dbReference>
<dbReference type="RefSeq" id="WP_252465311.1">
    <property type="nucleotide sequence ID" value="NZ_JALBWM010000016.1"/>
</dbReference>
<feature type="transmembrane region" description="Helical" evidence="1">
    <location>
        <begin position="12"/>
        <end position="32"/>
    </location>
</feature>
<proteinExistence type="predicted"/>
<organism evidence="3 4">
    <name type="scientific">Microbulbifer okhotskensis</name>
    <dbReference type="NCBI Taxonomy" id="2926617"/>
    <lineage>
        <taxon>Bacteria</taxon>
        <taxon>Pseudomonadati</taxon>
        <taxon>Pseudomonadota</taxon>
        <taxon>Gammaproteobacteria</taxon>
        <taxon>Cellvibrionales</taxon>
        <taxon>Microbulbiferaceae</taxon>
        <taxon>Microbulbifer</taxon>
    </lineage>
</organism>
<dbReference type="GO" id="GO:0000270">
    <property type="term" value="P:peptidoglycan metabolic process"/>
    <property type="evidence" value="ECO:0007669"/>
    <property type="project" value="TreeGrafter"/>
</dbReference>
<dbReference type="Gene3D" id="3.40.50.620">
    <property type="entry name" value="HUPs"/>
    <property type="match status" value="1"/>
</dbReference>
<dbReference type="Pfam" id="PF02698">
    <property type="entry name" value="DUF218"/>
    <property type="match status" value="1"/>
</dbReference>
<name>A0A9X2ELH0_9GAMM</name>
<feature type="transmembrane region" description="Helical" evidence="1">
    <location>
        <begin position="44"/>
        <end position="64"/>
    </location>
</feature>
<dbReference type="PANTHER" id="PTHR30336:SF4">
    <property type="entry name" value="ENVELOPE BIOGENESIS FACTOR ELYC"/>
    <property type="match status" value="1"/>
</dbReference>
<dbReference type="GO" id="GO:0043164">
    <property type="term" value="P:Gram-negative-bacterium-type cell wall biogenesis"/>
    <property type="evidence" value="ECO:0007669"/>
    <property type="project" value="TreeGrafter"/>
</dbReference>
<evidence type="ECO:0000313" key="4">
    <source>
        <dbReference type="Proteomes" id="UP001139028"/>
    </source>
</evidence>
<dbReference type="InterPro" id="IPR051599">
    <property type="entry name" value="Cell_Envelope_Assoc"/>
</dbReference>
<evidence type="ECO:0000259" key="2">
    <source>
        <dbReference type="Pfam" id="PF02698"/>
    </source>
</evidence>
<keyword evidence="1" id="KW-0472">Membrane</keyword>
<dbReference type="PANTHER" id="PTHR30336">
    <property type="entry name" value="INNER MEMBRANE PROTEIN, PROBABLE PERMEASE"/>
    <property type="match status" value="1"/>
</dbReference>
<reference evidence="3" key="1">
    <citation type="journal article" date="2022" name="Arch. Microbiol.">
        <title>Microbulbifer okhotskensis sp. nov., isolated from a deep bottom sediment of the Okhotsk Sea.</title>
        <authorList>
            <person name="Romanenko L."/>
            <person name="Kurilenko V."/>
            <person name="Otstavnykh N."/>
            <person name="Velansky P."/>
            <person name="Isaeva M."/>
            <person name="Mikhailov V."/>
        </authorList>
    </citation>
    <scope>NUCLEOTIDE SEQUENCE</scope>
    <source>
        <strain evidence="3">OS29</strain>
    </source>
</reference>
<gene>
    <name evidence="3" type="ORF">MO867_05885</name>
</gene>
<evidence type="ECO:0000256" key="1">
    <source>
        <dbReference type="SAM" id="Phobius"/>
    </source>
</evidence>
<dbReference type="GO" id="GO:0005886">
    <property type="term" value="C:plasma membrane"/>
    <property type="evidence" value="ECO:0007669"/>
    <property type="project" value="TreeGrafter"/>
</dbReference>
<feature type="domain" description="DUF218" evidence="2">
    <location>
        <begin position="80"/>
        <end position="245"/>
    </location>
</feature>
<sequence length="260" mass="28668">MSALYSAAATLLMPPTAPLLGLLIAFLLRFLPAGSLLEKCSLPLAIFSFGVLWVSATPAFSFWLGNRLGKVSDQFQSRPEAVVILGAGRYRDRVSGNERLSASSLERVIGASEEAPKGLPILVSGGRVHDGERLTESQMMASLLEDKFSTPVTWRDDCSRNTAENAVNSAEILHRAKVKSVLLVTHWWHMPRAAEVFSKAGLQVEPLSVGSAEELLPRAHRGIARWLPNAASLLRTQVYWREVLARVWYRRSPLPPIRSC</sequence>
<dbReference type="InterPro" id="IPR014729">
    <property type="entry name" value="Rossmann-like_a/b/a_fold"/>
</dbReference>
<dbReference type="CDD" id="cd06259">
    <property type="entry name" value="YdcF-like"/>
    <property type="match status" value="1"/>
</dbReference>
<evidence type="ECO:0000313" key="3">
    <source>
        <dbReference type="EMBL" id="MCO1333866.1"/>
    </source>
</evidence>
<keyword evidence="1" id="KW-1133">Transmembrane helix</keyword>
<keyword evidence="4" id="KW-1185">Reference proteome</keyword>
<accession>A0A9X2ELH0</accession>
<dbReference type="AlphaFoldDB" id="A0A9X2ELH0"/>
<keyword evidence="1" id="KW-0812">Transmembrane</keyword>
<dbReference type="Proteomes" id="UP001139028">
    <property type="component" value="Unassembled WGS sequence"/>
</dbReference>
<dbReference type="InterPro" id="IPR003848">
    <property type="entry name" value="DUF218"/>
</dbReference>